<dbReference type="GO" id="GO:0052861">
    <property type="term" value="F:endo-1,3(4)-beta-glucanase activity"/>
    <property type="evidence" value="ECO:0007669"/>
    <property type="project" value="InterPro"/>
</dbReference>
<organism evidence="13 14">
    <name type="scientific">Mytilus edulis</name>
    <name type="common">Blue mussel</name>
    <dbReference type="NCBI Taxonomy" id="6550"/>
    <lineage>
        <taxon>Eukaryota</taxon>
        <taxon>Metazoa</taxon>
        <taxon>Spiralia</taxon>
        <taxon>Lophotrochozoa</taxon>
        <taxon>Mollusca</taxon>
        <taxon>Bivalvia</taxon>
        <taxon>Autobranchia</taxon>
        <taxon>Pteriomorphia</taxon>
        <taxon>Mytilida</taxon>
        <taxon>Mytiloidea</taxon>
        <taxon>Mytilidae</taxon>
        <taxon>Mytilinae</taxon>
        <taxon>Mytilus</taxon>
    </lineage>
</organism>
<dbReference type="GO" id="GO:0000272">
    <property type="term" value="P:polysaccharide catabolic process"/>
    <property type="evidence" value="ECO:0007669"/>
    <property type="project" value="UniProtKB-KW"/>
</dbReference>
<evidence type="ECO:0000256" key="2">
    <source>
        <dbReference type="ARBA" id="ARBA00010730"/>
    </source>
</evidence>
<dbReference type="PROSITE" id="PS52008">
    <property type="entry name" value="GH81"/>
    <property type="match status" value="1"/>
</dbReference>
<dbReference type="PANTHER" id="PTHR31983:SF0">
    <property type="entry name" value="GLUCAN ENDO-1,3-BETA-D-GLUCOSIDASE 2"/>
    <property type="match status" value="1"/>
</dbReference>
<comment type="similarity">
    <text evidence="2">Belongs to the glycosyl hydrolase 81 family.</text>
</comment>
<keyword evidence="7" id="KW-0961">Cell wall biogenesis/degradation</keyword>
<keyword evidence="8" id="KW-0624">Polysaccharide degradation</keyword>
<dbReference type="Proteomes" id="UP000683360">
    <property type="component" value="Unassembled WGS sequence"/>
</dbReference>
<dbReference type="AlphaFoldDB" id="A0A8S3RIR1"/>
<dbReference type="Gene3D" id="2.70.98.30">
    <property type="entry name" value="Golgi alpha-mannosidase II, domain 4"/>
    <property type="match status" value="1"/>
</dbReference>
<reference evidence="13" key="1">
    <citation type="submission" date="2021-03" db="EMBL/GenBank/DDBJ databases">
        <authorList>
            <person name="Bekaert M."/>
        </authorList>
    </citation>
    <scope>NUCLEOTIDE SEQUENCE</scope>
</reference>
<evidence type="ECO:0000256" key="7">
    <source>
        <dbReference type="ARBA" id="ARBA00023316"/>
    </source>
</evidence>
<dbReference type="Pfam" id="PF08544">
    <property type="entry name" value="GHMP_kinases_C"/>
    <property type="match status" value="1"/>
</dbReference>
<dbReference type="Pfam" id="PF17652">
    <property type="entry name" value="Glyco_hydro81C"/>
    <property type="match status" value="1"/>
</dbReference>
<proteinExistence type="inferred from homology"/>
<evidence type="ECO:0000259" key="10">
    <source>
        <dbReference type="Pfam" id="PF03639"/>
    </source>
</evidence>
<gene>
    <name evidence="13" type="ORF">MEDL_22236</name>
</gene>
<feature type="domain" description="Glycosyl hydrolase family 81 N-terminal" evidence="10">
    <location>
        <begin position="567"/>
        <end position="711"/>
    </location>
</feature>
<sequence length="1126" mass="124805">MTGNHDDVTSCYQKLQDLIDMNHDLLRFLGVSHPSLESVCRTCQQYGLHCKLTGAGGGGCAFCLITPVGVLQNVAGILPNGCHRLEDLPLDTADPGTIFGINNELNQKAPPHRTGNLRSQRPLPTQHFASNAIKASPVPMILYPYEALMESEGMVYDAYTLDRWYDPDRSDMMLQQSASIAGQSWNKIWSLGTNMKQMTSGPDGNKGGVFTGKSGVRIGISGSSEPVMTDFGDLFANFEYHGNSGTMEVPLVRGSALLTHIFTNADPVIKPYCLSNINGHQTHFDCPKEASAFDGGSGHLSGTCSGGTLHITLDSDKPIHDITRLQYSVNSLSNWRSGKHGMRNCDTNSCHMSNEDKRVTINIPNSHGQMAFAVNYIGHYLLPGNWVPNPEQVTCSGKRDTEYDANEEVHEKRESCHPDDISASAVCDVNRNIDITIDLGSNDIPIEAIQYAMEGSDVWHHPPAMYNCKPDHCTRTGKFVHIKLTTSSNNFNYAINFIGCTTVPVGSVNTPSPTVAPTQSPVQTHNPVITNPTQAPHNTGTGTVQVKHGSKFIMELNEPGDELPNQTRKYLLYFSQPVTPHVNQGQSTINFTPTSGGKYNGIVQLAYLGASPRGDTTHNNDLDKYLGVYSYKPSAAYCVSEEVNKTFVSFDWNPNNQHADNPMGELMMVTMPHHALILKKDHASHLKSTVYGFEGYVGSSWLMEMDMPRAAMEPENAAVNMIKGNAQQNKDMLDAIAKDASETILDQICGRVDSYGGGKEIGMLARLASISRAFNTNHYQKLDSSIKSCLEKWLRIDDTLYEMWKFRYDSVWGGMFLRSTNSRTLDFASDFGFTFYNDHHFHIGYFLYALAYYVRHDQAWGKHLTVNTVCEFALSPHPLSSIFIEHKHRIYALARDVGNLSYKDKHFPVARHKDVYTGFSWASGIAPGVRQEESSSEGLNCYHALAALGDAYKDSRLKHTGQVLLAMEIASVREYWHVRDHNYNHFPPLIQKSGAVGMIGEQSFYLYTLNWPCDPNVFPQRHACLIGIQVMPITSVSKYWLDKDWAKHVLNSCTEAVNPSSAKDYHLTGGSKQLNSGWKAFCYVAMAPYDAAHATEAANYVKQQSPHHLVGGTSTSSTLLFIYGRT</sequence>
<comment type="catalytic activity">
    <reaction evidence="1">
        <text>Hydrolysis of (1-&gt;3)-beta-D-glucosidic linkages in (1-&gt;3)-beta-D-glucans.</text>
        <dbReference type="EC" id="3.2.1.39"/>
    </reaction>
</comment>
<evidence type="ECO:0000256" key="4">
    <source>
        <dbReference type="ARBA" id="ARBA00022801"/>
    </source>
</evidence>
<comment type="caution">
    <text evidence="13">The sequence shown here is derived from an EMBL/GenBank/DDBJ whole genome shotgun (WGS) entry which is preliminary data.</text>
</comment>
<evidence type="ECO:0000256" key="3">
    <source>
        <dbReference type="ARBA" id="ARBA00012780"/>
    </source>
</evidence>
<name>A0A8S3RIR1_MYTED</name>
<evidence type="ECO:0000256" key="1">
    <source>
        <dbReference type="ARBA" id="ARBA00000382"/>
    </source>
</evidence>
<evidence type="ECO:0000256" key="5">
    <source>
        <dbReference type="ARBA" id="ARBA00023277"/>
    </source>
</evidence>
<evidence type="ECO:0000259" key="11">
    <source>
        <dbReference type="Pfam" id="PF08544"/>
    </source>
</evidence>
<dbReference type="InterPro" id="IPR036554">
    <property type="entry name" value="GHMP_kinase_C_sf"/>
</dbReference>
<evidence type="ECO:0000256" key="6">
    <source>
        <dbReference type="ARBA" id="ARBA00023295"/>
    </source>
</evidence>
<feature type="domain" description="GHMP kinase C-terminal" evidence="11">
    <location>
        <begin position="12"/>
        <end position="66"/>
    </location>
</feature>
<dbReference type="InterPro" id="IPR040720">
    <property type="entry name" value="GH81_C"/>
</dbReference>
<feature type="domain" description="Glycosyl hydrolase family 81 C-terminal" evidence="12">
    <location>
        <begin position="727"/>
        <end position="1115"/>
    </location>
</feature>
<dbReference type="GO" id="GO:0071555">
    <property type="term" value="P:cell wall organization"/>
    <property type="evidence" value="ECO:0007669"/>
    <property type="project" value="UniProtKB-KW"/>
</dbReference>
<keyword evidence="6 13" id="KW-0326">Glycosidase</keyword>
<evidence type="ECO:0000256" key="8">
    <source>
        <dbReference type="ARBA" id="ARBA00023326"/>
    </source>
</evidence>
<dbReference type="Pfam" id="PF03639">
    <property type="entry name" value="Glyco_hydro_81"/>
    <property type="match status" value="1"/>
</dbReference>
<protein>
    <recommendedName>
        <fullName evidence="3">glucan endo-1,3-beta-D-glucosidase</fullName>
        <ecNumber evidence="3">3.2.1.39</ecNumber>
    </recommendedName>
</protein>
<evidence type="ECO:0000259" key="12">
    <source>
        <dbReference type="Pfam" id="PF17652"/>
    </source>
</evidence>
<dbReference type="GO" id="GO:0042973">
    <property type="term" value="F:glucan endo-1,3-beta-D-glucosidase activity"/>
    <property type="evidence" value="ECO:0007669"/>
    <property type="project" value="UniProtKB-EC"/>
</dbReference>
<evidence type="ECO:0000313" key="13">
    <source>
        <dbReference type="EMBL" id="CAG2208003.1"/>
    </source>
</evidence>
<keyword evidence="5" id="KW-0119">Carbohydrate metabolism</keyword>
<dbReference type="InterPro" id="IPR013750">
    <property type="entry name" value="GHMP_kinase_C_dom"/>
</dbReference>
<accession>A0A8S3RIR1</accession>
<dbReference type="InterPro" id="IPR040451">
    <property type="entry name" value="GH81_N"/>
</dbReference>
<dbReference type="InterPro" id="IPR005200">
    <property type="entry name" value="Endo-beta-glucanase"/>
</dbReference>
<keyword evidence="4 13" id="KW-0378">Hydrolase</keyword>
<evidence type="ECO:0000256" key="9">
    <source>
        <dbReference type="SAM" id="MobiDB-lite"/>
    </source>
</evidence>
<evidence type="ECO:0000313" key="14">
    <source>
        <dbReference type="Proteomes" id="UP000683360"/>
    </source>
</evidence>
<dbReference type="OrthoDB" id="4473401at2759"/>
<dbReference type="Gene3D" id="3.30.70.890">
    <property type="entry name" value="GHMP kinase, C-terminal domain"/>
    <property type="match status" value="1"/>
</dbReference>
<dbReference type="EC" id="3.2.1.39" evidence="3"/>
<dbReference type="EMBL" id="CAJPWZ010001098">
    <property type="protein sequence ID" value="CAG2208003.1"/>
    <property type="molecule type" value="Genomic_DNA"/>
</dbReference>
<dbReference type="PANTHER" id="PTHR31983">
    <property type="entry name" value="ENDO-1,3(4)-BETA-GLUCANASE 1"/>
    <property type="match status" value="1"/>
</dbReference>
<feature type="region of interest" description="Disordered" evidence="9">
    <location>
        <begin position="511"/>
        <end position="542"/>
    </location>
</feature>
<keyword evidence="14" id="KW-1185">Reference proteome</keyword>
<dbReference type="SUPFAM" id="SSF55060">
    <property type="entry name" value="GHMP Kinase, C-terminal domain"/>
    <property type="match status" value="1"/>
</dbReference>